<dbReference type="EMBL" id="CP039348">
    <property type="protein sequence ID" value="QCD91227.1"/>
    <property type="molecule type" value="Genomic_DNA"/>
</dbReference>
<reference evidence="2 3" key="1">
    <citation type="submission" date="2019-04" db="EMBL/GenBank/DDBJ databases">
        <title>An improved genome assembly and genetic linkage map for asparagus bean, Vigna unguiculata ssp. sesquipedialis.</title>
        <authorList>
            <person name="Xia Q."/>
            <person name="Zhang R."/>
            <person name="Dong Y."/>
        </authorList>
    </citation>
    <scope>NUCLEOTIDE SEQUENCE [LARGE SCALE GENOMIC DNA]</scope>
    <source>
        <tissue evidence="2">Leaf</tissue>
    </source>
</reference>
<sequence length="169" mass="18451">MFGLTLVLLTAAVLCGLVSKSRTNPFQSTMVSTGLRAQASRARLGEINRGSPKMLHASGRSNEPCCSCASEHLAHARRDSPKRDPAPRLAEGGSLRRVPLAWARPCSLSEARSTEARPRCFTRAVAQTNHVAPERASISPKREGSRLSEIPHELLFPFFEPSPRRRGLA</sequence>
<name>A0A4D6LRM6_VIGUN</name>
<feature type="chain" id="PRO_5020026252" description="Secreted protein" evidence="1">
    <location>
        <begin position="24"/>
        <end position="169"/>
    </location>
</feature>
<accession>A0A4D6LRM6</accession>
<keyword evidence="1" id="KW-0732">Signal</keyword>
<gene>
    <name evidence="2" type="ORF">DEO72_LG4g2192</name>
</gene>
<protein>
    <recommendedName>
        <fullName evidence="4">Secreted protein</fullName>
    </recommendedName>
</protein>
<evidence type="ECO:0000313" key="3">
    <source>
        <dbReference type="Proteomes" id="UP000501690"/>
    </source>
</evidence>
<dbReference type="AlphaFoldDB" id="A0A4D6LRM6"/>
<dbReference type="Proteomes" id="UP000501690">
    <property type="component" value="Linkage Group LG4"/>
</dbReference>
<feature type="signal peptide" evidence="1">
    <location>
        <begin position="1"/>
        <end position="23"/>
    </location>
</feature>
<organism evidence="2 3">
    <name type="scientific">Vigna unguiculata</name>
    <name type="common">Cowpea</name>
    <dbReference type="NCBI Taxonomy" id="3917"/>
    <lineage>
        <taxon>Eukaryota</taxon>
        <taxon>Viridiplantae</taxon>
        <taxon>Streptophyta</taxon>
        <taxon>Embryophyta</taxon>
        <taxon>Tracheophyta</taxon>
        <taxon>Spermatophyta</taxon>
        <taxon>Magnoliopsida</taxon>
        <taxon>eudicotyledons</taxon>
        <taxon>Gunneridae</taxon>
        <taxon>Pentapetalae</taxon>
        <taxon>rosids</taxon>
        <taxon>fabids</taxon>
        <taxon>Fabales</taxon>
        <taxon>Fabaceae</taxon>
        <taxon>Papilionoideae</taxon>
        <taxon>50 kb inversion clade</taxon>
        <taxon>NPAAA clade</taxon>
        <taxon>indigoferoid/millettioid clade</taxon>
        <taxon>Phaseoleae</taxon>
        <taxon>Vigna</taxon>
    </lineage>
</organism>
<keyword evidence="3" id="KW-1185">Reference proteome</keyword>
<evidence type="ECO:0008006" key="4">
    <source>
        <dbReference type="Google" id="ProtNLM"/>
    </source>
</evidence>
<proteinExistence type="predicted"/>
<evidence type="ECO:0000256" key="1">
    <source>
        <dbReference type="SAM" id="SignalP"/>
    </source>
</evidence>
<evidence type="ECO:0000313" key="2">
    <source>
        <dbReference type="EMBL" id="QCD91227.1"/>
    </source>
</evidence>